<dbReference type="Pfam" id="PF15659">
    <property type="entry name" value="Toxin-JAB1"/>
    <property type="match status" value="1"/>
</dbReference>
<name>A0A401LZT7_9BACE</name>
<dbReference type="AlphaFoldDB" id="A0A401LZT7"/>
<dbReference type="PANTHER" id="PTHR32305:SF15">
    <property type="entry name" value="PROTEIN RHSA-RELATED"/>
    <property type="match status" value="1"/>
</dbReference>
<dbReference type="EMBL" id="BHWB01000018">
    <property type="protein sequence ID" value="GCB37052.1"/>
    <property type="molecule type" value="Genomic_DNA"/>
</dbReference>
<evidence type="ECO:0008006" key="3">
    <source>
        <dbReference type="Google" id="ProtNLM"/>
    </source>
</evidence>
<dbReference type="InterPro" id="IPR028218">
    <property type="entry name" value="Toxin-JAB1"/>
</dbReference>
<organism evidence="1 2">
    <name type="scientific">Bacteroides faecalis</name>
    <dbReference type="NCBI Taxonomy" id="2447885"/>
    <lineage>
        <taxon>Bacteria</taxon>
        <taxon>Pseudomonadati</taxon>
        <taxon>Bacteroidota</taxon>
        <taxon>Bacteroidia</taxon>
        <taxon>Bacteroidales</taxon>
        <taxon>Bacteroidaceae</taxon>
        <taxon>Bacteroides</taxon>
    </lineage>
</organism>
<dbReference type="InterPro" id="IPR022385">
    <property type="entry name" value="Rhs_assc_core"/>
</dbReference>
<evidence type="ECO:0000313" key="2">
    <source>
        <dbReference type="Proteomes" id="UP000288079"/>
    </source>
</evidence>
<dbReference type="Gene3D" id="2.180.10.10">
    <property type="entry name" value="RHS repeat-associated core"/>
    <property type="match status" value="1"/>
</dbReference>
<proteinExistence type="predicted"/>
<comment type="caution">
    <text evidence="1">The sequence shown here is derived from an EMBL/GenBank/DDBJ whole genome shotgun (WGS) entry which is preliminary data.</text>
</comment>
<sequence>MSWKAGTETTDRGYRFTYDGLSRLKNASYGEGATFATNQNRFNEQITGYDKMGNILGLQRYGQISATAYGLIDNLTLTYNGNQLQAVKDAATSAVFGNGLEFKDGANQTVEYTYDKNGNLIKDLNKNISSIGYNCLNLPNQVIFTGGNSVEYEYGADGTKLRTLHKTGSTTLTTDYCGNAVYENGVLKMLLNEAGYVSFPDKKYHFYLKDHQGNTRVVADKDGNVEETNSYYPFGGTFTSTASVQPYKYNGKELDQKNGLNWYDYGARHYDATLARWHVADPSAEKYYNWSPYTYCKTSPVLRIDVDGKDDYVINKAGMLFNQTPDSQKGLSSTDNLSFSADPSKSITVDKGLLEQIYEVQKSTLGQRPSYGSTQNLETAASVFKFAADNTSVEWKLDVYDDNGTRAAVVSTSRDPQAVQCGTVAQEKLSVKGKKIIDIHSHLPGGTKGGAGNDFNLADPKRKNAVYLKDYGKEGMLYEYNKKRSQPIQFQYQMTKIY</sequence>
<gene>
    <name evidence="1" type="ORF">KGMB02408_39970</name>
</gene>
<accession>A0A401LZT7</accession>
<evidence type="ECO:0000313" key="1">
    <source>
        <dbReference type="EMBL" id="GCB37052.1"/>
    </source>
</evidence>
<protein>
    <recommendedName>
        <fullName evidence="3">Type IV secretion protein Rhs</fullName>
    </recommendedName>
</protein>
<dbReference type="InterPro" id="IPR050708">
    <property type="entry name" value="T6SS_VgrG/RHS"/>
</dbReference>
<reference evidence="1 2" key="1">
    <citation type="submission" date="2018-10" db="EMBL/GenBank/DDBJ databases">
        <title>Draft Genome Sequence of Bacteroides sp. KCTC 15687.</title>
        <authorList>
            <person name="Yu S.Y."/>
            <person name="Kim J.S."/>
            <person name="Oh B.S."/>
            <person name="Park S.H."/>
            <person name="Kang S.W."/>
            <person name="Park J.E."/>
            <person name="Choi S.H."/>
            <person name="Han K.I."/>
            <person name="Lee K.C."/>
            <person name="Eom M.K."/>
            <person name="Suh M.K."/>
            <person name="Lee D.H."/>
            <person name="Yoon H."/>
            <person name="Kim B."/>
            <person name="Yang S.J."/>
            <person name="Lee J.S."/>
            <person name="Lee J.H."/>
        </authorList>
    </citation>
    <scope>NUCLEOTIDE SEQUENCE [LARGE SCALE GENOMIC DNA]</scope>
    <source>
        <strain evidence="1 2">KCTC 15687</strain>
    </source>
</reference>
<dbReference type="Proteomes" id="UP000288079">
    <property type="component" value="Unassembled WGS sequence"/>
</dbReference>
<keyword evidence="2" id="KW-1185">Reference proteome</keyword>
<dbReference type="NCBIfam" id="TIGR03696">
    <property type="entry name" value="Rhs_assc_core"/>
    <property type="match status" value="1"/>
</dbReference>
<dbReference type="OrthoDB" id="1027083at2"/>
<dbReference type="PANTHER" id="PTHR32305">
    <property type="match status" value="1"/>
</dbReference>